<keyword evidence="2" id="KW-1185">Reference proteome</keyword>
<evidence type="ECO:0000313" key="1">
    <source>
        <dbReference type="EMBL" id="RNA33911.1"/>
    </source>
</evidence>
<gene>
    <name evidence="1" type="ORF">BpHYR1_049302</name>
</gene>
<reference evidence="1 2" key="1">
    <citation type="journal article" date="2018" name="Sci. Rep.">
        <title>Genomic signatures of local adaptation to the degree of environmental predictability in rotifers.</title>
        <authorList>
            <person name="Franch-Gras L."/>
            <person name="Hahn C."/>
            <person name="Garcia-Roger E.M."/>
            <person name="Carmona M.J."/>
            <person name="Serra M."/>
            <person name="Gomez A."/>
        </authorList>
    </citation>
    <scope>NUCLEOTIDE SEQUENCE [LARGE SCALE GENOMIC DNA]</scope>
    <source>
        <strain evidence="1">HYR1</strain>
    </source>
</reference>
<dbReference type="AlphaFoldDB" id="A0A3M7SDP5"/>
<sequence length="206" mass="23211">MALMRSNLAIVFSLTGTSEMITNDVVTFSCSLGSKPLSKNCGTSEQHERNASVQPAVRMKKVNCGRDALVLLSIRQNNFHRLPEAAEPHCPVRMLQRVRRHYHIAARLFSSHKILLQQLKAFVGRLEQILHNQYVKQTEKTKGHKRIDQCVYVDPVALIELVPKRVYTNGLVLLCFVFIVGQHFSSGLDDRMGEQKVTVDEAAETG</sequence>
<dbReference type="Proteomes" id="UP000276133">
    <property type="component" value="Unassembled WGS sequence"/>
</dbReference>
<comment type="caution">
    <text evidence="1">The sequence shown here is derived from an EMBL/GenBank/DDBJ whole genome shotgun (WGS) entry which is preliminary data.</text>
</comment>
<name>A0A3M7SDP5_BRAPC</name>
<proteinExistence type="predicted"/>
<evidence type="ECO:0000313" key="2">
    <source>
        <dbReference type="Proteomes" id="UP000276133"/>
    </source>
</evidence>
<accession>A0A3M7SDP5</accession>
<dbReference type="EMBL" id="REGN01001553">
    <property type="protein sequence ID" value="RNA33911.1"/>
    <property type="molecule type" value="Genomic_DNA"/>
</dbReference>
<organism evidence="1 2">
    <name type="scientific">Brachionus plicatilis</name>
    <name type="common">Marine rotifer</name>
    <name type="synonym">Brachionus muelleri</name>
    <dbReference type="NCBI Taxonomy" id="10195"/>
    <lineage>
        <taxon>Eukaryota</taxon>
        <taxon>Metazoa</taxon>
        <taxon>Spiralia</taxon>
        <taxon>Gnathifera</taxon>
        <taxon>Rotifera</taxon>
        <taxon>Eurotatoria</taxon>
        <taxon>Monogononta</taxon>
        <taxon>Pseudotrocha</taxon>
        <taxon>Ploima</taxon>
        <taxon>Brachionidae</taxon>
        <taxon>Brachionus</taxon>
    </lineage>
</organism>
<protein>
    <submittedName>
        <fullName evidence="1">Uncharacterized protein</fullName>
    </submittedName>
</protein>